<organism evidence="1 2">
    <name type="scientific">Allomyces macrogynus (strain ATCC 38327)</name>
    <name type="common">Allomyces javanicus var. macrogynus</name>
    <dbReference type="NCBI Taxonomy" id="578462"/>
    <lineage>
        <taxon>Eukaryota</taxon>
        <taxon>Fungi</taxon>
        <taxon>Fungi incertae sedis</taxon>
        <taxon>Blastocladiomycota</taxon>
        <taxon>Blastocladiomycetes</taxon>
        <taxon>Blastocladiales</taxon>
        <taxon>Blastocladiaceae</taxon>
        <taxon>Allomyces</taxon>
    </lineage>
</organism>
<protein>
    <submittedName>
        <fullName evidence="1">Uncharacterized protein</fullName>
    </submittedName>
</protein>
<evidence type="ECO:0000313" key="2">
    <source>
        <dbReference type="Proteomes" id="UP000054350"/>
    </source>
</evidence>
<proteinExistence type="predicted"/>
<dbReference type="AlphaFoldDB" id="A0A0L0SAU7"/>
<dbReference type="Proteomes" id="UP000054350">
    <property type="component" value="Unassembled WGS sequence"/>
</dbReference>
<dbReference type="VEuPathDB" id="FungiDB:AMAG_18192"/>
<reference evidence="1 2" key="1">
    <citation type="submission" date="2009-11" db="EMBL/GenBank/DDBJ databases">
        <title>Annotation of Allomyces macrogynus ATCC 38327.</title>
        <authorList>
            <consortium name="The Broad Institute Genome Sequencing Platform"/>
            <person name="Russ C."/>
            <person name="Cuomo C."/>
            <person name="Burger G."/>
            <person name="Gray M.W."/>
            <person name="Holland P.W.H."/>
            <person name="King N."/>
            <person name="Lang F.B.F."/>
            <person name="Roger A.J."/>
            <person name="Ruiz-Trillo I."/>
            <person name="Young S.K."/>
            <person name="Zeng Q."/>
            <person name="Gargeya S."/>
            <person name="Fitzgerald M."/>
            <person name="Haas B."/>
            <person name="Abouelleil A."/>
            <person name="Alvarado L."/>
            <person name="Arachchi H.M."/>
            <person name="Berlin A."/>
            <person name="Chapman S.B."/>
            <person name="Gearin G."/>
            <person name="Goldberg J."/>
            <person name="Griggs A."/>
            <person name="Gujja S."/>
            <person name="Hansen M."/>
            <person name="Heiman D."/>
            <person name="Howarth C."/>
            <person name="Larimer J."/>
            <person name="Lui A."/>
            <person name="MacDonald P.J.P."/>
            <person name="McCowen C."/>
            <person name="Montmayeur A."/>
            <person name="Murphy C."/>
            <person name="Neiman D."/>
            <person name="Pearson M."/>
            <person name="Priest M."/>
            <person name="Roberts A."/>
            <person name="Saif S."/>
            <person name="Shea T."/>
            <person name="Sisk P."/>
            <person name="Stolte C."/>
            <person name="Sykes S."/>
            <person name="Wortman J."/>
            <person name="Nusbaum C."/>
            <person name="Birren B."/>
        </authorList>
    </citation>
    <scope>NUCLEOTIDE SEQUENCE [LARGE SCALE GENOMIC DNA]</scope>
    <source>
        <strain evidence="1 2">ATCC 38327</strain>
    </source>
</reference>
<gene>
    <name evidence="1" type="ORF">AMAG_18192</name>
</gene>
<name>A0A0L0SAU7_ALLM3</name>
<evidence type="ECO:0000313" key="1">
    <source>
        <dbReference type="EMBL" id="KNE59519.1"/>
    </source>
</evidence>
<sequence>MPPPRTPHSAHLPPLYPRATADAVMAHLRALGYDSLPADLLESIALDLNDATTPESEAFDRTHLSLADHMHELSSFVAAAGDSVLEGRVGVAPRRQLAPGTRQVRAWIRRARNLTTRPISTSTCPG</sequence>
<reference evidence="2" key="2">
    <citation type="submission" date="2009-11" db="EMBL/GenBank/DDBJ databases">
        <title>The Genome Sequence of Allomyces macrogynus strain ATCC 38327.</title>
        <authorList>
            <consortium name="The Broad Institute Genome Sequencing Platform"/>
            <person name="Russ C."/>
            <person name="Cuomo C."/>
            <person name="Shea T."/>
            <person name="Young S.K."/>
            <person name="Zeng Q."/>
            <person name="Koehrsen M."/>
            <person name="Haas B."/>
            <person name="Borodovsky M."/>
            <person name="Guigo R."/>
            <person name="Alvarado L."/>
            <person name="Berlin A."/>
            <person name="Borenstein D."/>
            <person name="Chen Z."/>
            <person name="Engels R."/>
            <person name="Freedman E."/>
            <person name="Gellesch M."/>
            <person name="Goldberg J."/>
            <person name="Griggs A."/>
            <person name="Gujja S."/>
            <person name="Heiman D."/>
            <person name="Hepburn T."/>
            <person name="Howarth C."/>
            <person name="Jen D."/>
            <person name="Larson L."/>
            <person name="Lewis B."/>
            <person name="Mehta T."/>
            <person name="Park D."/>
            <person name="Pearson M."/>
            <person name="Roberts A."/>
            <person name="Saif S."/>
            <person name="Shenoy N."/>
            <person name="Sisk P."/>
            <person name="Stolte C."/>
            <person name="Sykes S."/>
            <person name="Walk T."/>
            <person name="White J."/>
            <person name="Yandava C."/>
            <person name="Burger G."/>
            <person name="Gray M.W."/>
            <person name="Holland P.W.H."/>
            <person name="King N."/>
            <person name="Lang F.B.F."/>
            <person name="Roger A.J."/>
            <person name="Ruiz-Trillo I."/>
            <person name="Lander E."/>
            <person name="Nusbaum C."/>
        </authorList>
    </citation>
    <scope>NUCLEOTIDE SEQUENCE [LARGE SCALE GENOMIC DNA]</scope>
    <source>
        <strain evidence="2">ATCC 38327</strain>
    </source>
</reference>
<dbReference type="EMBL" id="GG745334">
    <property type="protein sequence ID" value="KNE59519.1"/>
    <property type="molecule type" value="Genomic_DNA"/>
</dbReference>
<keyword evidence="2" id="KW-1185">Reference proteome</keyword>
<accession>A0A0L0SAU7</accession>